<comment type="similarity">
    <text evidence="2">Belongs to the GtrA family.</text>
</comment>
<keyword evidence="5 6" id="KW-0472">Membrane</keyword>
<comment type="caution">
    <text evidence="8">The sequence shown here is derived from an EMBL/GenBank/DDBJ whole genome shotgun (WGS) entry which is preliminary data.</text>
</comment>
<accession>A0A1A7BZY5</accession>
<feature type="transmembrane region" description="Helical" evidence="6">
    <location>
        <begin position="12"/>
        <end position="31"/>
    </location>
</feature>
<dbReference type="InterPro" id="IPR007267">
    <property type="entry name" value="GtrA_DPMS_TM"/>
</dbReference>
<evidence type="ECO:0000256" key="1">
    <source>
        <dbReference type="ARBA" id="ARBA00004141"/>
    </source>
</evidence>
<evidence type="ECO:0000259" key="7">
    <source>
        <dbReference type="Pfam" id="PF04138"/>
    </source>
</evidence>
<dbReference type="PATRIC" id="fig|1747903.4.peg.1170"/>
<keyword evidence="4 6" id="KW-1133">Transmembrane helix</keyword>
<feature type="transmembrane region" description="Helical" evidence="6">
    <location>
        <begin position="110"/>
        <end position="127"/>
    </location>
</feature>
<keyword evidence="9" id="KW-1185">Reference proteome</keyword>
<organism evidence="8 9">
    <name type="scientific">Janthinobacterium psychrotolerans</name>
    <dbReference type="NCBI Taxonomy" id="1747903"/>
    <lineage>
        <taxon>Bacteria</taxon>
        <taxon>Pseudomonadati</taxon>
        <taxon>Pseudomonadota</taxon>
        <taxon>Betaproteobacteria</taxon>
        <taxon>Burkholderiales</taxon>
        <taxon>Oxalobacteraceae</taxon>
        <taxon>Janthinobacterium</taxon>
    </lineage>
</organism>
<feature type="domain" description="GtrA/DPMS transmembrane" evidence="7">
    <location>
        <begin position="13"/>
        <end position="132"/>
    </location>
</feature>
<protein>
    <submittedName>
        <fullName evidence="8">Putative flippase GtrA (Transmembrane translocase of bactoprenol-linked glucose)</fullName>
    </submittedName>
</protein>
<dbReference type="AlphaFoldDB" id="A0A1A7BZY5"/>
<evidence type="ECO:0000256" key="4">
    <source>
        <dbReference type="ARBA" id="ARBA00022989"/>
    </source>
</evidence>
<name>A0A1A7BZY5_9BURK</name>
<keyword evidence="3 6" id="KW-0812">Transmembrane</keyword>
<feature type="transmembrane region" description="Helical" evidence="6">
    <location>
        <begin position="37"/>
        <end position="60"/>
    </location>
</feature>
<feature type="transmembrane region" description="Helical" evidence="6">
    <location>
        <begin position="72"/>
        <end position="98"/>
    </location>
</feature>
<evidence type="ECO:0000256" key="5">
    <source>
        <dbReference type="ARBA" id="ARBA00023136"/>
    </source>
</evidence>
<dbReference type="PANTHER" id="PTHR38459:SF1">
    <property type="entry name" value="PROPHAGE BACTOPRENOL-LINKED GLUCOSE TRANSLOCASE HOMOLOG"/>
    <property type="match status" value="1"/>
</dbReference>
<evidence type="ECO:0000313" key="8">
    <source>
        <dbReference type="EMBL" id="OBV37643.1"/>
    </source>
</evidence>
<dbReference type="InterPro" id="IPR051401">
    <property type="entry name" value="GtrA_CellWall_Glycosyl"/>
</dbReference>
<evidence type="ECO:0000256" key="2">
    <source>
        <dbReference type="ARBA" id="ARBA00009399"/>
    </source>
</evidence>
<dbReference type="GO" id="GO:0005886">
    <property type="term" value="C:plasma membrane"/>
    <property type="evidence" value="ECO:0007669"/>
    <property type="project" value="TreeGrafter"/>
</dbReference>
<dbReference type="OrthoDB" id="7060875at2"/>
<dbReference type="RefSeq" id="WP_065309859.1">
    <property type="nucleotide sequence ID" value="NZ_LOCQ01000060.1"/>
</dbReference>
<dbReference type="Proteomes" id="UP000092713">
    <property type="component" value="Unassembled WGS sequence"/>
</dbReference>
<proteinExistence type="inferred from homology"/>
<evidence type="ECO:0000256" key="3">
    <source>
        <dbReference type="ARBA" id="ARBA00022692"/>
    </source>
</evidence>
<dbReference type="Pfam" id="PF04138">
    <property type="entry name" value="GtrA_DPMS_TM"/>
    <property type="match status" value="1"/>
</dbReference>
<evidence type="ECO:0000256" key="6">
    <source>
        <dbReference type="SAM" id="Phobius"/>
    </source>
</evidence>
<sequence length="133" mass="14657">MIRHFVSRQFVVFLVTGGTAAAVNFGSRIVYNQWLPFSGAVILAYLTGMVTAFVLAKLFVFKDSAQSMGRSALFFALVNLVAVAQTWAISMALAYYVLPAMGVTSWVREIAHAVGVVVPVFTSYLGHKRWSFR</sequence>
<dbReference type="PANTHER" id="PTHR38459">
    <property type="entry name" value="PROPHAGE BACTOPRENOL-LINKED GLUCOSE TRANSLOCASE HOMOLOG"/>
    <property type="match status" value="1"/>
</dbReference>
<dbReference type="EMBL" id="LOCQ01000060">
    <property type="protein sequence ID" value="OBV37643.1"/>
    <property type="molecule type" value="Genomic_DNA"/>
</dbReference>
<gene>
    <name evidence="8" type="ORF">ASR47_1003306</name>
</gene>
<reference evidence="8 9" key="1">
    <citation type="submission" date="2016-04" db="EMBL/GenBank/DDBJ databases">
        <title>Draft genome sequence of Janthinobacterium psychrotolerans sp. nov., isolated from freshwater sediments in Denmark.</title>
        <authorList>
            <person name="Gong X."/>
            <person name="Skrivergaard S."/>
            <person name="Korsgaard B.S."/>
            <person name="Schreiber L."/>
            <person name="Marshall I.P."/>
            <person name="Finster K."/>
            <person name="Schramm A."/>
        </authorList>
    </citation>
    <scope>NUCLEOTIDE SEQUENCE [LARGE SCALE GENOMIC DNA]</scope>
    <source>
        <strain evidence="8 9">S3-2</strain>
    </source>
</reference>
<comment type="subcellular location">
    <subcellularLocation>
        <location evidence="1">Membrane</location>
        <topology evidence="1">Multi-pass membrane protein</topology>
    </subcellularLocation>
</comment>
<dbReference type="STRING" id="1747903.ASR47_1003306"/>
<dbReference type="GO" id="GO:0000271">
    <property type="term" value="P:polysaccharide biosynthetic process"/>
    <property type="evidence" value="ECO:0007669"/>
    <property type="project" value="InterPro"/>
</dbReference>
<evidence type="ECO:0000313" key="9">
    <source>
        <dbReference type="Proteomes" id="UP000092713"/>
    </source>
</evidence>